<accession>A0ABX7TDK1</accession>
<dbReference type="InterPro" id="IPR049003">
    <property type="entry name" value="PgaA_barrel"/>
</dbReference>
<dbReference type="Gene3D" id="1.25.40.10">
    <property type="entry name" value="Tetratricopeptide repeat domain"/>
    <property type="match status" value="1"/>
</dbReference>
<keyword evidence="3" id="KW-1185">Reference proteome</keyword>
<dbReference type="SUPFAM" id="SSF48452">
    <property type="entry name" value="TPR-like"/>
    <property type="match status" value="1"/>
</dbReference>
<proteinExistence type="predicted"/>
<organism evidence="2 3">
    <name type="scientific">Acinetobacter towneri</name>
    <dbReference type="NCBI Taxonomy" id="202956"/>
    <lineage>
        <taxon>Bacteria</taxon>
        <taxon>Pseudomonadati</taxon>
        <taxon>Pseudomonadota</taxon>
        <taxon>Gammaproteobacteria</taxon>
        <taxon>Moraxellales</taxon>
        <taxon>Moraxellaceae</taxon>
        <taxon>Acinetobacter</taxon>
    </lineage>
</organism>
<gene>
    <name evidence="2" type="primary">pgaA</name>
    <name evidence="2" type="ORF">J4G45_10780</name>
</gene>
<evidence type="ECO:0000313" key="3">
    <source>
        <dbReference type="Proteomes" id="UP000663954"/>
    </source>
</evidence>
<dbReference type="EMBL" id="CP071770">
    <property type="protein sequence ID" value="QTD61283.1"/>
    <property type="molecule type" value="Genomic_DNA"/>
</dbReference>
<dbReference type="Proteomes" id="UP000663954">
    <property type="component" value="Chromosome"/>
</dbReference>
<protein>
    <submittedName>
        <fullName evidence="2">Poly-beta-1,6 N-acetyl-D-glucosamine export porin PgaA</fullName>
    </submittedName>
</protein>
<dbReference type="InterPro" id="IPR011990">
    <property type="entry name" value="TPR-like_helical_dom_sf"/>
</dbReference>
<evidence type="ECO:0000259" key="1">
    <source>
        <dbReference type="Pfam" id="PF21197"/>
    </source>
</evidence>
<dbReference type="NCBIfam" id="TIGR03939">
    <property type="entry name" value="PGA_TPR_OMP"/>
    <property type="match status" value="1"/>
</dbReference>
<dbReference type="Pfam" id="PF21197">
    <property type="entry name" value="PgaA_barrel"/>
    <property type="match status" value="1"/>
</dbReference>
<dbReference type="GeneID" id="64222555"/>
<evidence type="ECO:0000313" key="2">
    <source>
        <dbReference type="EMBL" id="QTD61283.1"/>
    </source>
</evidence>
<name>A0ABX7TDK1_9GAMM</name>
<sequence>MSLFPTVYAQESVDQLREQSIVAIRSGQVDAGFQQLESLLQQYPQNQKLLADYIVTAYSHNKIGLHQLPYLNAIQAAQFPEYGQVSAIKTLRDLKQYPAALALVQQFQQLKPAESWQVWRAVLHAESSQIEQARQDVKSIHLATLSADYLAQLSYVYRLLEMPVEALQAAEASLAKQVTSNAQEQYVLALMLNGDSPRAEAYMQEHQLNQSNLVFTAKLQELSQKILNAVQFYKSASYRNEGEKAFYPLDAVLAEMKALSAELPEQADLQRRFYYEYIYALNQRNRSKEVLLAVQQLNMNPQEMPAYVRHAIADAYLKLQQPAKAEPLYLSLFKEKNYVDYSVYAGLYYAYIEQEKFKQANQLIQEMDKTLPTFSYSDAKGVERTTHSDRLEYLSLKGLNYAYRNQHAKAEQYFQDLVEHAPSNVAFQNNLALIQRWREKPLDAEHTVSQWNGMTPISQTTQINQMQNAQMLGEIERWRAINQYLYQTVPDDTAVQRSRKELNDREHFSIQHSSTWSESKSDQQQLLNQLKGSNEQNHWTRLNSPWMNDHYRLFADHAYRWSKYQEGKIDDQRVGLGLEWNKQRKAASILLSDSVDDSRFGVELDWTHALNDHWQYRLNFNTQANIPLQAIRDGYEGESYLVGLNWQQNESRKAGWQYQLTDIDDGNTRHETSAFFSQRIYSAPHHLTTATVAGYYGQNDNIATNYFNPERSHSLELRLAHDWMTWRNYEHHLNQRFEATVGTYQQKGYSNDPIYNFFYGHEWQLSRTWKLNYGVGWGVHPYDGEDEEKTYAVLGFEGRF</sequence>
<feature type="domain" description="PgaA membrane beta barrel" evidence="1">
    <location>
        <begin position="531"/>
        <end position="800"/>
    </location>
</feature>
<dbReference type="InterPro" id="IPR023870">
    <property type="entry name" value="PGA_export_porin_PgaA"/>
</dbReference>
<reference evidence="2 3" key="1">
    <citation type="journal article" date="2020" name="Front. Cell. Infect. Microbiol.">
        <title>Characterization of Three Porcine Acinetobacter towneri Strains Co-Harboring tet(X3) and bla OXA-58.</title>
        <authorList>
            <person name="Ma J."/>
            <person name="Wang J."/>
            <person name="Feng J."/>
            <person name="Liu Y."/>
            <person name="Yang B."/>
            <person name="Li R."/>
            <person name="Bai L."/>
            <person name="He T."/>
            <person name="Wang X."/>
            <person name="Yang Z."/>
        </authorList>
    </citation>
    <scope>NUCLEOTIDE SEQUENCE [LARGE SCALE GENOMIC DNA]</scope>
    <source>
        <strain evidence="2 3">GX5</strain>
    </source>
</reference>
<dbReference type="RefSeq" id="WP_180043608.1">
    <property type="nucleotide sequence ID" value="NZ_CP071766.1"/>
</dbReference>